<keyword evidence="5 11" id="KW-0547">Nucleotide-binding</keyword>
<dbReference type="InterPro" id="IPR036554">
    <property type="entry name" value="GHMP_kinase_C_sf"/>
</dbReference>
<keyword evidence="8 11" id="KW-0460">Magnesium</keyword>
<dbReference type="PANTHER" id="PTHR10457:SF7">
    <property type="entry name" value="GALACTOKINASE-RELATED"/>
    <property type="match status" value="1"/>
</dbReference>
<evidence type="ECO:0000256" key="1">
    <source>
        <dbReference type="ARBA" id="ARBA00006566"/>
    </source>
</evidence>
<evidence type="ECO:0000256" key="4">
    <source>
        <dbReference type="ARBA" id="ARBA00022723"/>
    </source>
</evidence>
<proteinExistence type="inferred from homology"/>
<feature type="domain" description="Galactokinase N-terminal" evidence="15">
    <location>
        <begin position="11"/>
        <end position="59"/>
    </location>
</feature>
<feature type="active site" description="Proton acceptor" evidence="11">
    <location>
        <position position="175"/>
    </location>
</feature>
<dbReference type="Gene3D" id="3.30.230.10">
    <property type="match status" value="1"/>
</dbReference>
<dbReference type="Proteomes" id="UP000318242">
    <property type="component" value="Unassembled WGS sequence"/>
</dbReference>
<dbReference type="PRINTS" id="PR00959">
    <property type="entry name" value="MEVGALKINASE"/>
</dbReference>
<organism evidence="16 17">
    <name type="scientific">Vibrio comitans NBRC 102076</name>
    <dbReference type="NCBI Taxonomy" id="1219078"/>
    <lineage>
        <taxon>Bacteria</taxon>
        <taxon>Pseudomonadati</taxon>
        <taxon>Pseudomonadota</taxon>
        <taxon>Gammaproteobacteria</taxon>
        <taxon>Vibrionales</taxon>
        <taxon>Vibrionaceae</taxon>
        <taxon>Vibrio</taxon>
    </lineage>
</organism>
<dbReference type="PROSITE" id="PS00106">
    <property type="entry name" value="GALACTOKINASE"/>
    <property type="match status" value="1"/>
</dbReference>
<dbReference type="InterPro" id="IPR020568">
    <property type="entry name" value="Ribosomal_Su5_D2-typ_SF"/>
</dbReference>
<evidence type="ECO:0000313" key="17">
    <source>
        <dbReference type="Proteomes" id="UP000318242"/>
    </source>
</evidence>
<evidence type="ECO:0000256" key="5">
    <source>
        <dbReference type="ARBA" id="ARBA00022741"/>
    </source>
</evidence>
<dbReference type="Gene3D" id="3.30.70.890">
    <property type="entry name" value="GHMP kinase, C-terminal domain"/>
    <property type="match status" value="1"/>
</dbReference>
<evidence type="ECO:0000259" key="15">
    <source>
        <dbReference type="Pfam" id="PF10509"/>
    </source>
</evidence>
<dbReference type="InterPro" id="IPR022963">
    <property type="entry name" value="Galactokinase_bac"/>
</dbReference>
<dbReference type="InterPro" id="IPR006204">
    <property type="entry name" value="GHMP_kinase_N_dom"/>
</dbReference>
<feature type="binding site" evidence="11">
    <location>
        <position position="224"/>
    </location>
    <ligand>
        <name>substrate</name>
    </ligand>
</feature>
<feature type="domain" description="GHMP kinase C-terminal" evidence="14">
    <location>
        <begin position="282"/>
        <end position="362"/>
    </location>
</feature>
<dbReference type="Pfam" id="PF00288">
    <property type="entry name" value="GHMP_kinases_N"/>
    <property type="match status" value="1"/>
</dbReference>
<evidence type="ECO:0000259" key="13">
    <source>
        <dbReference type="Pfam" id="PF00288"/>
    </source>
</evidence>
<dbReference type="GO" id="GO:0000287">
    <property type="term" value="F:magnesium ion binding"/>
    <property type="evidence" value="ECO:0007669"/>
    <property type="project" value="UniProtKB-UniRule"/>
</dbReference>
<dbReference type="GO" id="GO:0005829">
    <property type="term" value="C:cytosol"/>
    <property type="evidence" value="ECO:0007669"/>
    <property type="project" value="TreeGrafter"/>
</dbReference>
<dbReference type="OrthoDB" id="250531at2"/>
<dbReference type="PRINTS" id="PR00473">
    <property type="entry name" value="GALCTOKINASE"/>
</dbReference>
<dbReference type="GO" id="GO:0006012">
    <property type="term" value="P:galactose metabolic process"/>
    <property type="evidence" value="ECO:0007669"/>
    <property type="project" value="UniProtKB-UniRule"/>
</dbReference>
<feature type="binding site" evidence="11">
    <location>
        <begin position="35"/>
        <end position="38"/>
    </location>
    <ligand>
        <name>substrate</name>
    </ligand>
</feature>
<dbReference type="InterPro" id="IPR019741">
    <property type="entry name" value="Galactokinase_CS"/>
</dbReference>
<feature type="site" description="Transition state stabilizer" evidence="11">
    <location>
        <position position="29"/>
    </location>
</feature>
<dbReference type="InterPro" id="IPR013750">
    <property type="entry name" value="GHMP_kinase_C_dom"/>
</dbReference>
<keyword evidence="7 11" id="KW-0067">ATP-binding</keyword>
<dbReference type="EC" id="2.7.1.6" evidence="11 12"/>
<keyword evidence="17" id="KW-1185">Reference proteome</keyword>
<dbReference type="EMBL" id="BJLH01000023">
    <property type="protein sequence ID" value="GEA62615.1"/>
    <property type="molecule type" value="Genomic_DNA"/>
</dbReference>
<dbReference type="NCBIfam" id="TIGR00131">
    <property type="entry name" value="gal_kin"/>
    <property type="match status" value="1"/>
</dbReference>
<dbReference type="NCBIfam" id="NF003705">
    <property type="entry name" value="PRK05322.1"/>
    <property type="match status" value="1"/>
</dbReference>
<name>A0A4Y3IU83_9VIBR</name>
<accession>A0A4Y3IU83</accession>
<keyword evidence="4 11" id="KW-0479">Metal-binding</keyword>
<evidence type="ECO:0000313" key="16">
    <source>
        <dbReference type="EMBL" id="GEA62615.1"/>
    </source>
</evidence>
<feature type="binding site" evidence="11">
    <location>
        <begin position="125"/>
        <end position="131"/>
    </location>
    <ligand>
        <name>ATP</name>
        <dbReference type="ChEBI" id="CHEBI:30616"/>
    </ligand>
</feature>
<comment type="subcellular location">
    <subcellularLocation>
        <location evidence="11">Cytoplasm</location>
    </subcellularLocation>
</comment>
<dbReference type="Pfam" id="PF10509">
    <property type="entry name" value="GalKase_gal_bdg"/>
    <property type="match status" value="1"/>
</dbReference>
<dbReference type="InterPro" id="IPR006203">
    <property type="entry name" value="GHMP_knse_ATP-bd_CS"/>
</dbReference>
<evidence type="ECO:0000256" key="3">
    <source>
        <dbReference type="ARBA" id="ARBA00022679"/>
    </source>
</evidence>
<comment type="catalytic activity">
    <reaction evidence="11">
        <text>alpha-D-galactose + ATP = alpha-D-galactose 1-phosphate + ADP + H(+)</text>
        <dbReference type="Rhea" id="RHEA:13553"/>
        <dbReference type="ChEBI" id="CHEBI:15378"/>
        <dbReference type="ChEBI" id="CHEBI:28061"/>
        <dbReference type="ChEBI" id="CHEBI:30616"/>
        <dbReference type="ChEBI" id="CHEBI:58336"/>
        <dbReference type="ChEBI" id="CHEBI:456216"/>
        <dbReference type="EC" id="2.7.1.6"/>
    </reaction>
</comment>
<keyword evidence="2 11" id="KW-0963">Cytoplasm</keyword>
<dbReference type="Pfam" id="PF08544">
    <property type="entry name" value="GHMP_kinases_C"/>
    <property type="match status" value="1"/>
</dbReference>
<evidence type="ECO:0000256" key="2">
    <source>
        <dbReference type="ARBA" id="ARBA00022490"/>
    </source>
</evidence>
<dbReference type="RefSeq" id="WP_141273527.1">
    <property type="nucleotide sequence ID" value="NZ_BJLH01000023.1"/>
</dbReference>
<comment type="function">
    <text evidence="11">Catalyzes the transfer of the gamma-phosphate of ATP to D-galactose to form alpha-D-galactose-1-phosphate (Gal-1-P).</text>
</comment>
<feature type="binding site" evidence="11">
    <location>
        <position position="163"/>
    </location>
    <ligand>
        <name>Mg(2+)</name>
        <dbReference type="ChEBI" id="CHEBI:18420"/>
    </ligand>
</feature>
<evidence type="ECO:0000256" key="6">
    <source>
        <dbReference type="ARBA" id="ARBA00022777"/>
    </source>
</evidence>
<reference evidence="16 17" key="1">
    <citation type="submission" date="2019-06" db="EMBL/GenBank/DDBJ databases">
        <title>Whole genome shotgun sequence of Vibrio comitans NBRC 102076.</title>
        <authorList>
            <person name="Hosoyama A."/>
            <person name="Uohara A."/>
            <person name="Ohji S."/>
            <person name="Ichikawa N."/>
        </authorList>
    </citation>
    <scope>NUCLEOTIDE SEQUENCE [LARGE SCALE GENOMIC DNA]</scope>
    <source>
        <strain evidence="16 17">NBRC 102076</strain>
    </source>
</reference>
<dbReference type="AlphaFoldDB" id="A0A4Y3IU83"/>
<feature type="binding site" evidence="11">
    <location>
        <position position="131"/>
    </location>
    <ligand>
        <name>Mg(2+)</name>
        <dbReference type="ChEBI" id="CHEBI:18420"/>
    </ligand>
</feature>
<dbReference type="GO" id="GO:0004335">
    <property type="term" value="F:galactokinase activity"/>
    <property type="evidence" value="ECO:0007669"/>
    <property type="project" value="UniProtKB-UniRule"/>
</dbReference>
<comment type="caution">
    <text evidence="16">The sequence shown here is derived from an EMBL/GenBank/DDBJ whole genome shotgun (WGS) entry which is preliminary data.</text>
</comment>
<dbReference type="FunFam" id="3.30.230.10:FF:000017">
    <property type="entry name" value="Galactokinase"/>
    <property type="match status" value="1"/>
</dbReference>
<evidence type="ECO:0000256" key="12">
    <source>
        <dbReference type="NCBIfam" id="TIGR00131"/>
    </source>
</evidence>
<keyword evidence="9 11" id="KW-0299">Galactose metabolism</keyword>
<dbReference type="InterPro" id="IPR014721">
    <property type="entry name" value="Ribsml_uS5_D2-typ_fold_subgr"/>
</dbReference>
<keyword evidence="3 11" id="KW-0808">Transferase</keyword>
<dbReference type="PIRSF" id="PIRSF000530">
    <property type="entry name" value="Galactokinase"/>
    <property type="match status" value="1"/>
</dbReference>
<gene>
    <name evidence="11 16" type="primary">galK</name>
    <name evidence="16" type="ORF">VCO01S_38080</name>
</gene>
<evidence type="ECO:0000259" key="14">
    <source>
        <dbReference type="Pfam" id="PF08544"/>
    </source>
</evidence>
<sequence length="387" mass="42322">MSELIQNVKASFEQVLNYKPTHIIQAPGRVNLIGEHTDYNDGFVLPCAINYQTVVAAARRDDNIVRVISVDYDNAVDEFDITEEIVFQQDKMWANYIRGVVKCLLARGYEFKGADISVTGNVPQGAGLSSSAALEVVIGQTFKVLYQLEISQAEIALNGQQAENEFVGCNCGIMDQMISAEGRENHAMLLDCRSLETKSVSMPTDMSVVIINSNKKRGLVDSEYNTRREQCEEAARIFSVKALRDVTIEQLEEKASSLDEVVFKRARHVITENNRTLEACDALIAGDMKRMGELMAESHTSMRDDFEITVGEVDTLVEIVKNVVGSAGGVRMTGGGFGGCIVALVPPGLVNEVMSSVEQQYEAATGLKESIYVCQAKQGAGLVELIG</sequence>
<dbReference type="NCBIfam" id="NF003472">
    <property type="entry name" value="PRK05101.1"/>
    <property type="match status" value="1"/>
</dbReference>
<feature type="domain" description="GHMP kinase N-terminal" evidence="13">
    <location>
        <begin position="95"/>
        <end position="182"/>
    </location>
</feature>
<comment type="similarity">
    <text evidence="1 11">Belongs to the GHMP kinase family. GalK subfamily.</text>
</comment>
<dbReference type="UniPathway" id="UPA00214"/>
<dbReference type="HAMAP" id="MF_00246">
    <property type="entry name" value="Galactokinase"/>
    <property type="match status" value="1"/>
</dbReference>
<evidence type="ECO:0000256" key="10">
    <source>
        <dbReference type="ARBA" id="ARBA00023277"/>
    </source>
</evidence>
<evidence type="ECO:0000256" key="7">
    <source>
        <dbReference type="ARBA" id="ARBA00022840"/>
    </source>
</evidence>
<dbReference type="InterPro" id="IPR006206">
    <property type="entry name" value="Mevalonate/galactokinase"/>
</dbReference>
<dbReference type="PROSITE" id="PS00627">
    <property type="entry name" value="GHMP_KINASES_ATP"/>
    <property type="match status" value="1"/>
</dbReference>
<dbReference type="GO" id="GO:0005524">
    <property type="term" value="F:ATP binding"/>
    <property type="evidence" value="ECO:0007669"/>
    <property type="project" value="UniProtKB-UniRule"/>
</dbReference>
<comment type="pathway">
    <text evidence="11">Carbohydrate metabolism; galactose metabolism.</text>
</comment>
<dbReference type="InterPro" id="IPR019539">
    <property type="entry name" value="GalKase_N"/>
</dbReference>
<evidence type="ECO:0000256" key="9">
    <source>
        <dbReference type="ARBA" id="ARBA00023144"/>
    </source>
</evidence>
<evidence type="ECO:0000256" key="11">
    <source>
        <dbReference type="HAMAP-Rule" id="MF_00246"/>
    </source>
</evidence>
<protein>
    <recommendedName>
        <fullName evidence="11 12">Galactokinase</fullName>
        <ecNumber evidence="11 12">2.7.1.6</ecNumber>
    </recommendedName>
    <alternativeName>
        <fullName evidence="11">Galactose kinase</fullName>
    </alternativeName>
</protein>
<evidence type="ECO:0000256" key="8">
    <source>
        <dbReference type="ARBA" id="ARBA00022842"/>
    </source>
</evidence>
<dbReference type="SUPFAM" id="SSF54211">
    <property type="entry name" value="Ribosomal protein S5 domain 2-like"/>
    <property type="match status" value="1"/>
</dbReference>
<keyword evidence="6 11" id="KW-0418">Kinase</keyword>
<keyword evidence="10 11" id="KW-0119">Carbohydrate metabolism</keyword>
<dbReference type="PANTHER" id="PTHR10457">
    <property type="entry name" value="MEVALONATE KINASE/GALACTOKINASE"/>
    <property type="match status" value="1"/>
</dbReference>
<dbReference type="FunFam" id="3.30.70.890:FF:000001">
    <property type="entry name" value="Galactokinase"/>
    <property type="match status" value="1"/>
</dbReference>
<feature type="binding site" evidence="11">
    <location>
        <position position="69"/>
    </location>
    <ligand>
        <name>ATP</name>
        <dbReference type="ChEBI" id="CHEBI:30616"/>
    </ligand>
</feature>
<dbReference type="SUPFAM" id="SSF55060">
    <property type="entry name" value="GHMP Kinase, C-terminal domain"/>
    <property type="match status" value="1"/>
</dbReference>
<dbReference type="InterPro" id="IPR000705">
    <property type="entry name" value="Galactokinase"/>
</dbReference>